<dbReference type="Gene3D" id="3.30.930.10">
    <property type="entry name" value="Bira Bifunctional Protein, Domain 2"/>
    <property type="match status" value="1"/>
</dbReference>
<evidence type="ECO:0000256" key="4">
    <source>
        <dbReference type="ARBA" id="ARBA00022840"/>
    </source>
</evidence>
<accession>X1GCN2</accession>
<dbReference type="PROSITE" id="PS50862">
    <property type="entry name" value="AA_TRNA_LIGASE_II"/>
    <property type="match status" value="1"/>
</dbReference>
<proteinExistence type="predicted"/>
<feature type="domain" description="Aminoacyl-transfer RNA synthetases class-II family profile" evidence="7">
    <location>
        <begin position="31"/>
        <end position="307"/>
    </location>
</feature>
<dbReference type="InterPro" id="IPR045864">
    <property type="entry name" value="aa-tRNA-synth_II/BPL/LPL"/>
</dbReference>
<evidence type="ECO:0000256" key="2">
    <source>
        <dbReference type="ARBA" id="ARBA00022598"/>
    </source>
</evidence>
<dbReference type="InterPro" id="IPR002317">
    <property type="entry name" value="Ser-tRNA-ligase_type_1"/>
</dbReference>
<dbReference type="EC" id="6.1.1.11" evidence="1"/>
<protein>
    <recommendedName>
        <fullName evidence="1">serine--tRNA ligase</fullName>
        <ecNumber evidence="1">6.1.1.11</ecNumber>
    </recommendedName>
    <alternativeName>
        <fullName evidence="6">Seryl-tRNA synthetase</fullName>
    </alternativeName>
</protein>
<dbReference type="PRINTS" id="PR00981">
    <property type="entry name" value="TRNASYNTHSER"/>
</dbReference>
<evidence type="ECO:0000256" key="3">
    <source>
        <dbReference type="ARBA" id="ARBA00022741"/>
    </source>
</evidence>
<dbReference type="NCBIfam" id="TIGR00414">
    <property type="entry name" value="serS"/>
    <property type="match status" value="1"/>
</dbReference>
<keyword evidence="3" id="KW-0547">Nucleotide-binding</keyword>
<reference evidence="8" key="1">
    <citation type="journal article" date="2014" name="Front. Microbiol.">
        <title>High frequency of phylogenetically diverse reductive dehalogenase-homologous genes in deep subseafloor sedimentary metagenomes.</title>
        <authorList>
            <person name="Kawai M."/>
            <person name="Futagami T."/>
            <person name="Toyoda A."/>
            <person name="Takaki Y."/>
            <person name="Nishi S."/>
            <person name="Hori S."/>
            <person name="Arai W."/>
            <person name="Tsubouchi T."/>
            <person name="Morono Y."/>
            <person name="Uchiyama I."/>
            <person name="Ito T."/>
            <person name="Fujiyama A."/>
            <person name="Inagaki F."/>
            <person name="Takami H."/>
        </authorList>
    </citation>
    <scope>NUCLEOTIDE SEQUENCE</scope>
    <source>
        <strain evidence="8">Expedition CK06-06</strain>
    </source>
</reference>
<dbReference type="GO" id="GO:0004828">
    <property type="term" value="F:serine-tRNA ligase activity"/>
    <property type="evidence" value="ECO:0007669"/>
    <property type="project" value="UniProtKB-EC"/>
</dbReference>
<keyword evidence="2" id="KW-0436">Ligase</keyword>
<dbReference type="CDD" id="cd00770">
    <property type="entry name" value="SerRS_core"/>
    <property type="match status" value="1"/>
</dbReference>
<evidence type="ECO:0000313" key="8">
    <source>
        <dbReference type="EMBL" id="GAH30813.1"/>
    </source>
</evidence>
<evidence type="ECO:0000256" key="6">
    <source>
        <dbReference type="ARBA" id="ARBA00031113"/>
    </source>
</evidence>
<keyword evidence="4" id="KW-0067">ATP-binding</keyword>
<dbReference type="PANTHER" id="PTHR11778">
    <property type="entry name" value="SERYL-TRNA SYNTHETASE"/>
    <property type="match status" value="1"/>
</dbReference>
<comment type="caution">
    <text evidence="8">The sequence shown here is derived from an EMBL/GenBank/DDBJ whole genome shotgun (WGS) entry which is preliminary data.</text>
</comment>
<dbReference type="EMBL" id="BARU01002762">
    <property type="protein sequence ID" value="GAH30813.1"/>
    <property type="molecule type" value="Genomic_DNA"/>
</dbReference>
<dbReference type="InterPro" id="IPR002314">
    <property type="entry name" value="aa-tRNA-synt_IIb"/>
</dbReference>
<dbReference type="Pfam" id="PF00587">
    <property type="entry name" value="tRNA-synt_2b"/>
    <property type="match status" value="1"/>
</dbReference>
<gene>
    <name evidence="8" type="ORF">S03H2_06343</name>
</gene>
<dbReference type="InterPro" id="IPR006195">
    <property type="entry name" value="aa-tRNA-synth_II"/>
</dbReference>
<keyword evidence="5" id="KW-0030">Aminoacyl-tRNA synthetase</keyword>
<evidence type="ECO:0000256" key="1">
    <source>
        <dbReference type="ARBA" id="ARBA00012840"/>
    </source>
</evidence>
<dbReference type="GO" id="GO:0005524">
    <property type="term" value="F:ATP binding"/>
    <property type="evidence" value="ECO:0007669"/>
    <property type="project" value="UniProtKB-KW"/>
</dbReference>
<dbReference type="InterPro" id="IPR033729">
    <property type="entry name" value="SerRS_core"/>
</dbReference>
<dbReference type="GO" id="GO:0006434">
    <property type="term" value="P:seryl-tRNA aminoacylation"/>
    <property type="evidence" value="ECO:0007669"/>
    <property type="project" value="InterPro"/>
</dbReference>
<dbReference type="AlphaFoldDB" id="X1GCN2"/>
<organism evidence="8">
    <name type="scientific">marine sediment metagenome</name>
    <dbReference type="NCBI Taxonomy" id="412755"/>
    <lineage>
        <taxon>unclassified sequences</taxon>
        <taxon>metagenomes</taxon>
        <taxon>ecological metagenomes</taxon>
    </lineage>
</organism>
<evidence type="ECO:0000259" key="7">
    <source>
        <dbReference type="PROSITE" id="PS50862"/>
    </source>
</evidence>
<name>X1GCN2_9ZZZZ</name>
<dbReference type="SUPFAM" id="SSF55681">
    <property type="entry name" value="Class II aaRS and biotin synthetases"/>
    <property type="match status" value="1"/>
</dbReference>
<sequence>MGNELHESVPIGETEESNEIVRTIGDLPKFDFKPLSHVDLIDEINGADTKKASEVVGSRFYYLKGDMVLLNLALIRFALDKLISKGYTPLWTPFFIKHEVMKAAAELADFEEQLYKIQDEDLFMIATSEQTLAAYHYNEIIDPNLFPLKYAGVSSCFRREAGSHGKDTLGIFRVHQFEKVEQYVFCKPDNSWNIFEELITNAEEIYKELNIPYRIVNIASGELNDNAAKKYDLEAWFPASEKYRELVSCSNCLDYQARKLKIRVGKVGSTQKKEIAHTLNSTAVATERTICCILENYQNKDRSVSIPKVLQKYMNGKKLINS</sequence>
<evidence type="ECO:0000256" key="5">
    <source>
        <dbReference type="ARBA" id="ARBA00023146"/>
    </source>
</evidence>